<comment type="caution">
    <text evidence="1">The sequence shown here is derived from an EMBL/GenBank/DDBJ whole genome shotgun (WGS) entry which is preliminary data.</text>
</comment>
<reference evidence="1 2" key="2">
    <citation type="journal article" date="2017" name="Front. Plant Sci.">
        <title>Gene Classification and Mining of Molecular Markers Useful in Red Clover (Trifolium pratense) Breeding.</title>
        <authorList>
            <person name="Istvanek J."/>
            <person name="Dluhosova J."/>
            <person name="Dluhos P."/>
            <person name="Patkova L."/>
            <person name="Nedelnik J."/>
            <person name="Repkova J."/>
        </authorList>
    </citation>
    <scope>NUCLEOTIDE SEQUENCE [LARGE SCALE GENOMIC DNA]</scope>
    <source>
        <strain evidence="2">cv. Tatra</strain>
        <tissue evidence="1">Young leaves</tissue>
    </source>
</reference>
<protein>
    <submittedName>
        <fullName evidence="1">U-box domain-containing protein 6-like</fullName>
    </submittedName>
</protein>
<sequence length="186" mass="20345">MMDVSEVEESFFAASDAKLHAEMCRSLSAIYCKILSIFPSLEAARPRSKSGIQALCSLHVALEKAKNVLQHCTESSKLYLAITGDSVLVKFEKAKCAIVDSLKLVEDIVSQSIACQIDEIVNEISGMVFALDPSEKQVGDDLIALLQQDRKFNNSNDSSELECFHMAATKLGITSSRAALTERRAL</sequence>
<reference evidence="1 2" key="1">
    <citation type="journal article" date="2014" name="Am. J. Bot.">
        <title>Genome assembly and annotation for red clover (Trifolium pratense; Fabaceae).</title>
        <authorList>
            <person name="Istvanek J."/>
            <person name="Jaros M."/>
            <person name="Krenek A."/>
            <person name="Repkova J."/>
        </authorList>
    </citation>
    <scope>NUCLEOTIDE SEQUENCE [LARGE SCALE GENOMIC DNA]</scope>
    <source>
        <strain evidence="2">cv. Tatra</strain>
        <tissue evidence="1">Young leaves</tissue>
    </source>
</reference>
<organism evidence="1 2">
    <name type="scientific">Trifolium pratense</name>
    <name type="common">Red clover</name>
    <dbReference type="NCBI Taxonomy" id="57577"/>
    <lineage>
        <taxon>Eukaryota</taxon>
        <taxon>Viridiplantae</taxon>
        <taxon>Streptophyta</taxon>
        <taxon>Embryophyta</taxon>
        <taxon>Tracheophyta</taxon>
        <taxon>Spermatophyta</taxon>
        <taxon>Magnoliopsida</taxon>
        <taxon>eudicotyledons</taxon>
        <taxon>Gunneridae</taxon>
        <taxon>Pentapetalae</taxon>
        <taxon>rosids</taxon>
        <taxon>fabids</taxon>
        <taxon>Fabales</taxon>
        <taxon>Fabaceae</taxon>
        <taxon>Papilionoideae</taxon>
        <taxon>50 kb inversion clade</taxon>
        <taxon>NPAAA clade</taxon>
        <taxon>Hologalegina</taxon>
        <taxon>IRL clade</taxon>
        <taxon>Trifolieae</taxon>
        <taxon>Trifolium</taxon>
    </lineage>
</organism>
<dbReference type="Gene3D" id="1.20.930.20">
    <property type="entry name" value="Adaptor protein Cbl, N-terminal domain"/>
    <property type="match status" value="1"/>
</dbReference>
<proteinExistence type="predicted"/>
<dbReference type="EMBL" id="ASHM01060830">
    <property type="protein sequence ID" value="PNX89770.1"/>
    <property type="molecule type" value="Genomic_DNA"/>
</dbReference>
<feature type="non-terminal residue" evidence="1">
    <location>
        <position position="186"/>
    </location>
</feature>
<gene>
    <name evidence="1" type="ORF">L195_g045892</name>
</gene>
<dbReference type="ExpressionAtlas" id="A0A2K3MG42">
    <property type="expression patterns" value="baseline"/>
</dbReference>
<evidence type="ECO:0000313" key="1">
    <source>
        <dbReference type="EMBL" id="PNX89770.1"/>
    </source>
</evidence>
<dbReference type="Proteomes" id="UP000236291">
    <property type="component" value="Unassembled WGS sequence"/>
</dbReference>
<dbReference type="STRING" id="57577.A0A2K3MG42"/>
<dbReference type="InterPro" id="IPR036537">
    <property type="entry name" value="Adaptor_Cbl_N_dom_sf"/>
</dbReference>
<evidence type="ECO:0000313" key="2">
    <source>
        <dbReference type="Proteomes" id="UP000236291"/>
    </source>
</evidence>
<dbReference type="AlphaFoldDB" id="A0A2K3MG42"/>
<accession>A0A2K3MG42</accession>
<dbReference type="GO" id="GO:0007166">
    <property type="term" value="P:cell surface receptor signaling pathway"/>
    <property type="evidence" value="ECO:0007669"/>
    <property type="project" value="InterPro"/>
</dbReference>
<name>A0A2K3MG42_TRIPR</name>